<dbReference type="InterPro" id="IPR050267">
    <property type="entry name" value="Anti-sigma-factor_SerPK"/>
</dbReference>
<protein>
    <submittedName>
        <fullName evidence="3">ATP-binding protein</fullName>
    </submittedName>
</protein>
<keyword evidence="3" id="KW-0067">ATP-binding</keyword>
<evidence type="ECO:0000259" key="2">
    <source>
        <dbReference type="Pfam" id="PF13581"/>
    </source>
</evidence>
<keyword evidence="1" id="KW-0418">Kinase</keyword>
<dbReference type="SUPFAM" id="SSF55874">
    <property type="entry name" value="ATPase domain of HSP90 chaperone/DNA topoisomerase II/histidine kinase"/>
    <property type="match status" value="1"/>
</dbReference>
<dbReference type="EMBL" id="CP108110">
    <property type="protein sequence ID" value="WUQ83125.1"/>
    <property type="molecule type" value="Genomic_DNA"/>
</dbReference>
<dbReference type="Gene3D" id="3.30.565.10">
    <property type="entry name" value="Histidine kinase-like ATPase, C-terminal domain"/>
    <property type="match status" value="1"/>
</dbReference>
<accession>A0ABZ1TVZ9</accession>
<name>A0ABZ1TVZ9_9ACTN</name>
<keyword evidence="4" id="KW-1185">Reference proteome</keyword>
<evidence type="ECO:0000313" key="4">
    <source>
        <dbReference type="Proteomes" id="UP001432222"/>
    </source>
</evidence>
<dbReference type="PANTHER" id="PTHR35526">
    <property type="entry name" value="ANTI-SIGMA-F FACTOR RSBW-RELATED"/>
    <property type="match status" value="1"/>
</dbReference>
<proteinExistence type="predicted"/>
<dbReference type="CDD" id="cd16936">
    <property type="entry name" value="HATPase_RsbW-like"/>
    <property type="match status" value="1"/>
</dbReference>
<dbReference type="Proteomes" id="UP001432222">
    <property type="component" value="Chromosome"/>
</dbReference>
<keyword evidence="1" id="KW-0723">Serine/threonine-protein kinase</keyword>
<sequence length="144" mass="15371">MTLTSNAAGGGMALRRATRPATVSLPYRPESVAAARCCIRAKLDEWGLDELVDDASVIVSELATNAIRTGCRTRMIVAVRRPADHLVRLLVADGSAAMPVMVEAGSDATSGRGLTIVHRLTHGRWGVTLFPFGKIVHADLPVNR</sequence>
<keyword evidence="3" id="KW-0547">Nucleotide-binding</keyword>
<organism evidence="3 4">
    <name type="scientific">Kitasatospora purpeofusca</name>
    <dbReference type="NCBI Taxonomy" id="67352"/>
    <lineage>
        <taxon>Bacteria</taxon>
        <taxon>Bacillati</taxon>
        <taxon>Actinomycetota</taxon>
        <taxon>Actinomycetes</taxon>
        <taxon>Kitasatosporales</taxon>
        <taxon>Streptomycetaceae</taxon>
        <taxon>Kitasatospora</taxon>
    </lineage>
</organism>
<keyword evidence="1" id="KW-0808">Transferase</keyword>
<gene>
    <name evidence="3" type="ORF">OHA16_09140</name>
</gene>
<reference evidence="3" key="1">
    <citation type="submission" date="2022-10" db="EMBL/GenBank/DDBJ databases">
        <title>The complete genomes of actinobacterial strains from the NBC collection.</title>
        <authorList>
            <person name="Joergensen T.S."/>
            <person name="Alvarez Arevalo M."/>
            <person name="Sterndorff E.B."/>
            <person name="Faurdal D."/>
            <person name="Vuksanovic O."/>
            <person name="Mourched A.-S."/>
            <person name="Charusanti P."/>
            <person name="Shaw S."/>
            <person name="Blin K."/>
            <person name="Weber T."/>
        </authorList>
    </citation>
    <scope>NUCLEOTIDE SEQUENCE</scope>
    <source>
        <strain evidence="3">NBC_00222</strain>
    </source>
</reference>
<dbReference type="GO" id="GO:0005524">
    <property type="term" value="F:ATP binding"/>
    <property type="evidence" value="ECO:0007669"/>
    <property type="project" value="UniProtKB-KW"/>
</dbReference>
<dbReference type="PANTHER" id="PTHR35526:SF3">
    <property type="entry name" value="ANTI-SIGMA-F FACTOR RSBW"/>
    <property type="match status" value="1"/>
</dbReference>
<dbReference type="Pfam" id="PF13581">
    <property type="entry name" value="HATPase_c_2"/>
    <property type="match status" value="1"/>
</dbReference>
<evidence type="ECO:0000256" key="1">
    <source>
        <dbReference type="ARBA" id="ARBA00022527"/>
    </source>
</evidence>
<feature type="domain" description="Histidine kinase/HSP90-like ATPase" evidence="2">
    <location>
        <begin position="26"/>
        <end position="121"/>
    </location>
</feature>
<dbReference type="InterPro" id="IPR003594">
    <property type="entry name" value="HATPase_dom"/>
</dbReference>
<dbReference type="InterPro" id="IPR036890">
    <property type="entry name" value="HATPase_C_sf"/>
</dbReference>
<evidence type="ECO:0000313" key="3">
    <source>
        <dbReference type="EMBL" id="WUQ83125.1"/>
    </source>
</evidence>
<dbReference type="RefSeq" id="WP_328954158.1">
    <property type="nucleotide sequence ID" value="NZ_CP108110.1"/>
</dbReference>